<dbReference type="Pfam" id="PF03235">
    <property type="entry name" value="GmrSD_N"/>
    <property type="match status" value="1"/>
</dbReference>
<dbReference type="OrthoDB" id="5419821at2759"/>
<keyword evidence="4" id="KW-1185">Reference proteome</keyword>
<sequence length="441" mass="51090">MASPPLERPYNRVQPMWKLRDLLDKKLISLDAPYQRDIVWQTEKMCTLIDSVMNNYYIPPLVFANREDDDGRIIRFCIDGKQRLTAIYKFMNNEIPYHDRTSGVLEERYFFNDKDSTKPLTVGSKTTMKPRKYITPAMRDRFNEAELVCVEYNELDVEQEYEIFARVQLGMSLTPAEKLKAHATPTAMAVKDLWETHRHELQRIFPDNRGYVYQLIAHLTLVIHENSTHSFPAMPSGTSKFLANKTFVPSNDLKKKVDRVLKIYVDMIKEDNEGIFTTVKNENNLFKSIEFFVFGLFIAQCGPGRSVDEYLEDCWNFRLYCVNNGLTMRSGTPCFVPMKVWVDQRLKEIESASQLHQRDIRGPKANSRHVVDETDELDDEDGDDSDHMGHSTLARRTTIPCKRQREVEPALPVEEGKPIIRGRAIARRGGRRPVPVVKGTY</sequence>
<feature type="compositionally biased region" description="Acidic residues" evidence="1">
    <location>
        <begin position="373"/>
        <end position="384"/>
    </location>
</feature>
<protein>
    <recommendedName>
        <fullName evidence="2">GmrSD restriction endonucleases N-terminal domain-containing protein</fullName>
    </recommendedName>
</protein>
<feature type="domain" description="GmrSD restriction endonucleases N-terminal" evidence="2">
    <location>
        <begin position="20"/>
        <end position="182"/>
    </location>
</feature>
<dbReference type="AlphaFoldDB" id="A0A8H7BKD7"/>
<evidence type="ECO:0000313" key="4">
    <source>
        <dbReference type="Proteomes" id="UP000605846"/>
    </source>
</evidence>
<evidence type="ECO:0000259" key="2">
    <source>
        <dbReference type="Pfam" id="PF03235"/>
    </source>
</evidence>
<name>A0A8H7BKD7_9FUNG</name>
<organism evidence="3 4">
    <name type="scientific">Apophysomyces ossiformis</name>
    <dbReference type="NCBI Taxonomy" id="679940"/>
    <lineage>
        <taxon>Eukaryota</taxon>
        <taxon>Fungi</taxon>
        <taxon>Fungi incertae sedis</taxon>
        <taxon>Mucoromycota</taxon>
        <taxon>Mucoromycotina</taxon>
        <taxon>Mucoromycetes</taxon>
        <taxon>Mucorales</taxon>
        <taxon>Mucorineae</taxon>
        <taxon>Mucoraceae</taxon>
        <taxon>Apophysomyces</taxon>
    </lineage>
</organism>
<feature type="compositionally biased region" description="Basic and acidic residues" evidence="1">
    <location>
        <begin position="353"/>
        <end position="362"/>
    </location>
</feature>
<proteinExistence type="predicted"/>
<comment type="caution">
    <text evidence="3">The sequence shown here is derived from an EMBL/GenBank/DDBJ whole genome shotgun (WGS) entry which is preliminary data.</text>
</comment>
<dbReference type="Proteomes" id="UP000605846">
    <property type="component" value="Unassembled WGS sequence"/>
</dbReference>
<dbReference type="InterPro" id="IPR004919">
    <property type="entry name" value="GmrSD_N"/>
</dbReference>
<gene>
    <name evidence="3" type="ORF">EC973_000873</name>
</gene>
<evidence type="ECO:0000256" key="1">
    <source>
        <dbReference type="SAM" id="MobiDB-lite"/>
    </source>
</evidence>
<feature type="region of interest" description="Disordered" evidence="1">
    <location>
        <begin position="353"/>
        <end position="401"/>
    </location>
</feature>
<dbReference type="PANTHER" id="PTHR39639">
    <property type="entry name" value="CHROMOSOME 16, WHOLE GENOME SHOTGUN SEQUENCE"/>
    <property type="match status" value="1"/>
</dbReference>
<dbReference type="EMBL" id="JABAYA010000115">
    <property type="protein sequence ID" value="KAF7724629.1"/>
    <property type="molecule type" value="Genomic_DNA"/>
</dbReference>
<evidence type="ECO:0000313" key="3">
    <source>
        <dbReference type="EMBL" id="KAF7724629.1"/>
    </source>
</evidence>
<reference evidence="3" key="1">
    <citation type="submission" date="2020-01" db="EMBL/GenBank/DDBJ databases">
        <title>Genome Sequencing of Three Apophysomyces-Like Fungal Strains Confirms a Novel Fungal Genus in the Mucoromycota with divergent Burkholderia-like Endosymbiotic Bacteria.</title>
        <authorList>
            <person name="Stajich J.E."/>
            <person name="Macias A.M."/>
            <person name="Carter-House D."/>
            <person name="Lovett B."/>
            <person name="Kasson L.R."/>
            <person name="Berry K."/>
            <person name="Grigoriev I."/>
            <person name="Chang Y."/>
            <person name="Spatafora J."/>
            <person name="Kasson M.T."/>
        </authorList>
    </citation>
    <scope>NUCLEOTIDE SEQUENCE</scope>
    <source>
        <strain evidence="3">NRRL A-21654</strain>
    </source>
</reference>
<dbReference type="PANTHER" id="PTHR39639:SF1">
    <property type="entry name" value="DUF262 DOMAIN-CONTAINING PROTEIN"/>
    <property type="match status" value="1"/>
</dbReference>
<accession>A0A8H7BKD7</accession>